<dbReference type="PANTHER" id="PTHR43289">
    <property type="entry name" value="MITOGEN-ACTIVATED PROTEIN KINASE KINASE KINASE 20-RELATED"/>
    <property type="match status" value="1"/>
</dbReference>
<sequence length="226" mass="24128">MYRVGEVDGHPYIAYEFVAGQSLDKVQKPVAWETALRLGLGLARGLAAAHATGILHRDIKPGNAVLGERGEIKLLDFGLAKLLDSEVATEEVAPLSVHGHGRPNADLAKADDGSISTSSTERVRVLPEGLSGKPDSIHERNLTRPGTLMGTPAYLSPELWWGEAASPRSDVFALGLVLYELIAGALPHAHLEGEEMAFAIIDRDFPGGVSRRAGVARQDRRSLSAA</sequence>
<dbReference type="InterPro" id="IPR011009">
    <property type="entry name" value="Kinase-like_dom_sf"/>
</dbReference>
<keyword evidence="7" id="KW-0723">Serine/threonine-protein kinase</keyword>
<dbReference type="Proteomes" id="UP000064967">
    <property type="component" value="Chromosome"/>
</dbReference>
<organism evidence="7 8">
    <name type="scientific">Labilithrix luteola</name>
    <dbReference type="NCBI Taxonomy" id="1391654"/>
    <lineage>
        <taxon>Bacteria</taxon>
        <taxon>Pseudomonadati</taxon>
        <taxon>Myxococcota</taxon>
        <taxon>Polyangia</taxon>
        <taxon>Polyangiales</taxon>
        <taxon>Labilitrichaceae</taxon>
        <taxon>Labilithrix</taxon>
    </lineage>
</organism>
<dbReference type="EMBL" id="CP012333">
    <property type="protein sequence ID" value="AKU95940.1"/>
    <property type="molecule type" value="Genomic_DNA"/>
</dbReference>
<evidence type="ECO:0000256" key="4">
    <source>
        <dbReference type="ARBA" id="ARBA00022840"/>
    </source>
</evidence>
<evidence type="ECO:0000256" key="3">
    <source>
        <dbReference type="ARBA" id="ARBA00022777"/>
    </source>
</evidence>
<feature type="region of interest" description="Disordered" evidence="5">
    <location>
        <begin position="95"/>
        <end position="122"/>
    </location>
</feature>
<keyword evidence="2" id="KW-0547">Nucleotide-binding</keyword>
<proteinExistence type="predicted"/>
<dbReference type="GO" id="GO:0004674">
    <property type="term" value="F:protein serine/threonine kinase activity"/>
    <property type="evidence" value="ECO:0007669"/>
    <property type="project" value="UniProtKB-KW"/>
</dbReference>
<reference evidence="7 8" key="1">
    <citation type="submission" date="2015-08" db="EMBL/GenBank/DDBJ databases">
        <authorList>
            <person name="Babu N.S."/>
            <person name="Beckwith C.J."/>
            <person name="Beseler K.G."/>
            <person name="Brison A."/>
            <person name="Carone J.V."/>
            <person name="Caskin T.P."/>
            <person name="Diamond M."/>
            <person name="Durham M.E."/>
            <person name="Foxe J.M."/>
            <person name="Go M."/>
            <person name="Henderson B.A."/>
            <person name="Jones I.B."/>
            <person name="McGettigan J.A."/>
            <person name="Micheletti S.J."/>
            <person name="Nasrallah M.E."/>
            <person name="Ortiz D."/>
            <person name="Piller C.R."/>
            <person name="Privatt S.R."/>
            <person name="Schneider S.L."/>
            <person name="Sharp S."/>
            <person name="Smith T.C."/>
            <person name="Stanton J.D."/>
            <person name="Ullery H.E."/>
            <person name="Wilson R.J."/>
            <person name="Serrano M.G."/>
            <person name="Buck G."/>
            <person name="Lee V."/>
            <person name="Wang Y."/>
            <person name="Carvalho R."/>
            <person name="Voegtly L."/>
            <person name="Shi R."/>
            <person name="Duckworth R."/>
            <person name="Johnson A."/>
            <person name="Loviza R."/>
            <person name="Walstead R."/>
            <person name="Shah Z."/>
            <person name="Kiflezghi M."/>
            <person name="Wade K."/>
            <person name="Ball S.L."/>
            <person name="Bradley K.W."/>
            <person name="Asai D.J."/>
            <person name="Bowman C.A."/>
            <person name="Russell D.A."/>
            <person name="Pope W.H."/>
            <person name="Jacobs-Sera D."/>
            <person name="Hendrix R.W."/>
            <person name="Hatfull G.F."/>
        </authorList>
    </citation>
    <scope>NUCLEOTIDE SEQUENCE [LARGE SCALE GENOMIC DNA]</scope>
    <source>
        <strain evidence="7 8">DSM 27648</strain>
    </source>
</reference>
<keyword evidence="8" id="KW-1185">Reference proteome</keyword>
<dbReference type="KEGG" id="llu:AKJ09_02604"/>
<accession>A0A0K1PQX2</accession>
<dbReference type="CDD" id="cd14014">
    <property type="entry name" value="STKc_PknB_like"/>
    <property type="match status" value="1"/>
</dbReference>
<evidence type="ECO:0000256" key="2">
    <source>
        <dbReference type="ARBA" id="ARBA00022741"/>
    </source>
</evidence>
<evidence type="ECO:0000259" key="6">
    <source>
        <dbReference type="PROSITE" id="PS50011"/>
    </source>
</evidence>
<evidence type="ECO:0000313" key="8">
    <source>
        <dbReference type="Proteomes" id="UP000064967"/>
    </source>
</evidence>
<dbReference type="InterPro" id="IPR000719">
    <property type="entry name" value="Prot_kinase_dom"/>
</dbReference>
<dbReference type="AlphaFoldDB" id="A0A0K1PQX2"/>
<dbReference type="SMART" id="SM00220">
    <property type="entry name" value="S_TKc"/>
    <property type="match status" value="1"/>
</dbReference>
<dbReference type="PROSITE" id="PS50011">
    <property type="entry name" value="PROTEIN_KINASE_DOM"/>
    <property type="match status" value="1"/>
</dbReference>
<gene>
    <name evidence="7" type="ORF">AKJ09_02604</name>
</gene>
<dbReference type="GO" id="GO:0005524">
    <property type="term" value="F:ATP binding"/>
    <property type="evidence" value="ECO:0007669"/>
    <property type="project" value="UniProtKB-KW"/>
</dbReference>
<keyword evidence="4" id="KW-0067">ATP-binding</keyword>
<dbReference type="PANTHER" id="PTHR43289:SF6">
    <property type="entry name" value="SERINE_THREONINE-PROTEIN KINASE NEKL-3"/>
    <property type="match status" value="1"/>
</dbReference>
<evidence type="ECO:0000256" key="1">
    <source>
        <dbReference type="ARBA" id="ARBA00022679"/>
    </source>
</evidence>
<dbReference type="SUPFAM" id="SSF56112">
    <property type="entry name" value="Protein kinase-like (PK-like)"/>
    <property type="match status" value="1"/>
</dbReference>
<keyword evidence="1" id="KW-0808">Transferase</keyword>
<name>A0A0K1PQX2_9BACT</name>
<keyword evidence="3 7" id="KW-0418">Kinase</keyword>
<evidence type="ECO:0000256" key="5">
    <source>
        <dbReference type="SAM" id="MobiDB-lite"/>
    </source>
</evidence>
<dbReference type="Pfam" id="PF00069">
    <property type="entry name" value="Pkinase"/>
    <property type="match status" value="2"/>
</dbReference>
<feature type="domain" description="Protein kinase" evidence="6">
    <location>
        <begin position="1"/>
        <end position="226"/>
    </location>
</feature>
<dbReference type="STRING" id="1391654.AKJ09_02604"/>
<dbReference type="Gene3D" id="1.10.510.10">
    <property type="entry name" value="Transferase(Phosphotransferase) domain 1"/>
    <property type="match status" value="2"/>
</dbReference>
<protein>
    <submittedName>
        <fullName evidence="7">Serine/threonine protein kinase</fullName>
    </submittedName>
</protein>
<evidence type="ECO:0000313" key="7">
    <source>
        <dbReference type="EMBL" id="AKU95940.1"/>
    </source>
</evidence>
<dbReference type="RefSeq" id="WP_240488446.1">
    <property type="nucleotide sequence ID" value="NZ_CP012333.1"/>
</dbReference>